<proteinExistence type="predicted"/>
<organism evidence="1 2">
    <name type="scientific">Bacillus thuringiensis</name>
    <dbReference type="NCBI Taxonomy" id="1428"/>
    <lineage>
        <taxon>Bacteria</taxon>
        <taxon>Bacillati</taxon>
        <taxon>Bacillota</taxon>
        <taxon>Bacilli</taxon>
        <taxon>Bacillales</taxon>
        <taxon>Bacillaceae</taxon>
        <taxon>Bacillus</taxon>
        <taxon>Bacillus cereus group</taxon>
    </lineage>
</organism>
<protein>
    <submittedName>
        <fullName evidence="1">Uncharacterized protein</fullName>
    </submittedName>
</protein>
<dbReference type="EMBL" id="SMDG01000028">
    <property type="protein sequence ID" value="TCW46297.1"/>
    <property type="molecule type" value="Genomic_DNA"/>
</dbReference>
<evidence type="ECO:0000313" key="1">
    <source>
        <dbReference type="EMBL" id="TCW46297.1"/>
    </source>
</evidence>
<reference evidence="1 2" key="1">
    <citation type="submission" date="2019-03" db="EMBL/GenBank/DDBJ databases">
        <title>Above-ground endophytic microbial communities from plants in different locations in the United States.</title>
        <authorList>
            <person name="Frank C."/>
        </authorList>
    </citation>
    <scope>NUCLEOTIDE SEQUENCE [LARGE SCALE GENOMIC DNA]</scope>
    <source>
        <strain evidence="1 2">LP_2_YM</strain>
    </source>
</reference>
<evidence type="ECO:0000313" key="2">
    <source>
        <dbReference type="Proteomes" id="UP000295285"/>
    </source>
</evidence>
<accession>A0A4R4B0M1</accession>
<comment type="caution">
    <text evidence="1">The sequence shown here is derived from an EMBL/GenBank/DDBJ whole genome shotgun (WGS) entry which is preliminary data.</text>
</comment>
<name>A0A4R4B0M1_BACTU</name>
<dbReference type="Proteomes" id="UP000295285">
    <property type="component" value="Unassembled WGS sequence"/>
</dbReference>
<gene>
    <name evidence="1" type="ORF">EC910_12821</name>
</gene>
<sequence length="51" mass="6250">MQHNVICVVLQEKNYIRKEPEFILLRGNRLLIFKRMVKRNTEVKKTVFLFD</sequence>
<dbReference type="AlphaFoldDB" id="A0A4R4B0M1"/>